<dbReference type="InterPro" id="IPR036770">
    <property type="entry name" value="Ankyrin_rpt-contain_sf"/>
</dbReference>
<sequence>MTDDRAMTSEQERHVRLARDPSWSCDGQAMQRAVEDGDEAFVRWHLMHCVVNDVQALMTLAASHGHVTMLELLWSSMAQGEVQGMQSVIVSAVEGGHLDALQWLHANVEDGWSSQVVDEAAECGHLDIVKWLHETQSDLFVASTMGRAAMNGHLSVVQWLHATRSDGCSTDAMDWAAMHGHLDTVRWLHANRSEGCSTWAMDGAARNGHLLVVQWLHSHRPEGCTTLAMDLAAKKGHLDVVQWLHEARSEGCTIAAMDGAASNGHLRVVEWLARHRSEGCSTDAMDSAAENGHLDVVKRLHEHQLESCTMDAMDWAAANGHLAIVRWLHANRTEGCTKDAMTSAAINGHLDVVKWLYTNRTEGCRESVMDEAAANGQLAVVQWLHVNQLGCCTVAAMDHAAKNGHLSVLDWLHANRTEGCTRDAVDWAALNGHLSIVQWLARNRPEAITPRALRNAAENHHWRVLEWLIRNQTEKCSVRLFPVVLERCQLNIVQALYGRDELLSWPRPVHASILTKLVRSGIPCQVAKWKYIVRVRQQRYLPDAADNLHLGETDDSATVKLRSHTTSESFVLTAVWRVCDARLLPPETNILISQFIMKDPIQRCNPMEAAERGWVYWLRRFSSQPCADMIALARHDYLDEARRMHEHLRTVGRPQCAKHFLYLSMEKGDLEYVQWHICNCDVHTLAEWVYLTTWIGRVDVADWICENWSEISHRHLNARDDDRQAKRATLFHDLTASFTTVAARFESDLMEIEASMDEGERAARSGAKYHLFTLRGSSTELDLAAVNGHSDIVESLYRRHNANATVSGLYGAISRGHLQVVRLIYRHQPELVHWPRQEDGAEVLRALWSPVNKHTLAYLRRKRSMRLEASDLNDAAFHGDLTRVQVVCELDLVDWTHVSTYPVDIAAVQGHYEIVKLFYSRRGNRGSSTRAMDGAAEGGYLRIVQYLHDHGQHGSSTMMQLTLTARSGYGCRWDDINQTAGHEANRGYISGVVKAIVVDGRREFATEREVAKMEKAGDEKTTVVDASEKRGADVLGRDDVATDTTSEGEYESAVSGADVTEVRLIGTECACQAARWAHKWLVKDTEWWCEGDAMKEAVEDGDEVFVKWHLENCKTNDSRWLMPLAASFGHVGILVLLLERGLSFNAKVVMESIGAAAEHGQVPVLRWFHENIMGRWSSDVMDKAAMHGHLDAVRWLHENRREGCTTNAIYEAAMGGHFEVVKWLHHNRPDDCKETAMTGAAQNGHLDIVKWLHENRTEGCTTNAMDGAAKNGHLEVVQWLHKNRKEGCTTYAMDAAAGYGHLNVVQWLHNHRSEGCSIEGMRLATVNGHKDIVKWLQEHRDECRTKAPDLVIQTPIKAQEGRPMPQSIDDAADSGHWHMVEQLLRSPSAVYGDDNDSHAYFLDRLKDWHTSSSDLLTTSTSNADGVEEEFEIHFSNCYEVLAIPDDFFPEVDTVDPDEETKTSSPSEAERKQLFDEAFAHNLKMDISFFLMELEELSDAVYKVYCDVKHEKRTLIEASTVVKVAIQCATSAAARFQLRYPSVQNAKDMILLMGD</sequence>
<organism evidence="2 3">
    <name type="scientific">Pythium oligandrum</name>
    <name type="common">Mycoparasitic fungus</name>
    <dbReference type="NCBI Taxonomy" id="41045"/>
    <lineage>
        <taxon>Eukaryota</taxon>
        <taxon>Sar</taxon>
        <taxon>Stramenopiles</taxon>
        <taxon>Oomycota</taxon>
        <taxon>Peronosporomycetes</taxon>
        <taxon>Pythiales</taxon>
        <taxon>Pythiaceae</taxon>
        <taxon>Pythium</taxon>
    </lineage>
</organism>
<dbReference type="SUPFAM" id="SSF140860">
    <property type="entry name" value="Pseudo ankyrin repeat-like"/>
    <property type="match status" value="2"/>
</dbReference>
<accession>A0A8K1C9C1</accession>
<evidence type="ECO:0000313" key="3">
    <source>
        <dbReference type="Proteomes" id="UP000794436"/>
    </source>
</evidence>
<feature type="domain" description="DUF6604" evidence="1">
    <location>
        <begin position="1392"/>
        <end position="1533"/>
    </location>
</feature>
<name>A0A8K1C9C1_PYTOL</name>
<keyword evidence="3" id="KW-1185">Reference proteome</keyword>
<dbReference type="PANTHER" id="PTHR46586">
    <property type="entry name" value="ANKYRIN REPEAT-CONTAINING PROTEIN"/>
    <property type="match status" value="1"/>
</dbReference>
<evidence type="ECO:0000313" key="2">
    <source>
        <dbReference type="EMBL" id="TMW58957.1"/>
    </source>
</evidence>
<dbReference type="InterPro" id="IPR046539">
    <property type="entry name" value="DUF6604"/>
</dbReference>
<dbReference type="Gene3D" id="1.25.40.20">
    <property type="entry name" value="Ankyrin repeat-containing domain"/>
    <property type="match status" value="5"/>
</dbReference>
<dbReference type="Pfam" id="PF20253">
    <property type="entry name" value="DUF6604"/>
    <property type="match status" value="1"/>
</dbReference>
<dbReference type="Proteomes" id="UP000794436">
    <property type="component" value="Unassembled WGS sequence"/>
</dbReference>
<protein>
    <recommendedName>
        <fullName evidence="1">DUF6604 domain-containing protein</fullName>
    </recommendedName>
</protein>
<evidence type="ECO:0000259" key="1">
    <source>
        <dbReference type="Pfam" id="PF20253"/>
    </source>
</evidence>
<comment type="caution">
    <text evidence="2">The sequence shown here is derived from an EMBL/GenBank/DDBJ whole genome shotgun (WGS) entry which is preliminary data.</text>
</comment>
<dbReference type="SUPFAM" id="SSF48403">
    <property type="entry name" value="Ankyrin repeat"/>
    <property type="match status" value="3"/>
</dbReference>
<dbReference type="PANTHER" id="PTHR46586:SF3">
    <property type="entry name" value="ANKYRIN REPEAT-CONTAINING PROTEIN"/>
    <property type="match status" value="1"/>
</dbReference>
<dbReference type="Pfam" id="PF12796">
    <property type="entry name" value="Ank_2"/>
    <property type="match status" value="4"/>
</dbReference>
<dbReference type="Pfam" id="PF13637">
    <property type="entry name" value="Ank_4"/>
    <property type="match status" value="2"/>
</dbReference>
<dbReference type="OrthoDB" id="74529at2759"/>
<dbReference type="SMART" id="SM00248">
    <property type="entry name" value="ANK"/>
    <property type="match status" value="12"/>
</dbReference>
<dbReference type="EMBL" id="SPLM01000110">
    <property type="protein sequence ID" value="TMW58957.1"/>
    <property type="molecule type" value="Genomic_DNA"/>
</dbReference>
<gene>
    <name evidence="2" type="ORF">Poli38472_007102</name>
</gene>
<reference evidence="2" key="1">
    <citation type="submission" date="2019-03" db="EMBL/GenBank/DDBJ databases">
        <title>Long read genome sequence of the mycoparasitic Pythium oligandrum ATCC 38472 isolated from sugarbeet rhizosphere.</title>
        <authorList>
            <person name="Gaulin E."/>
        </authorList>
    </citation>
    <scope>NUCLEOTIDE SEQUENCE</scope>
    <source>
        <strain evidence="2">ATCC 38472_TT</strain>
    </source>
</reference>
<dbReference type="InterPro" id="IPR002110">
    <property type="entry name" value="Ankyrin_rpt"/>
</dbReference>
<proteinExistence type="predicted"/>
<dbReference type="InterPro" id="IPR052050">
    <property type="entry name" value="SecEffector_AnkRepeat"/>
</dbReference>